<protein>
    <recommendedName>
        <fullName evidence="4">Lipoprotein</fullName>
    </recommendedName>
</protein>
<sequence>MRWFARFFPILAAPGLAAALAACAQLTPQAATPVAPPSRLASSGMTRNTLLSDLAHCGLPASTACARIHAALAEVYLTHGPLDTSALGNAARELDLAAQNNEVGAGTLSLRRVVHALQERRAGGDACVARLKKVQAQSAVVQARLDRLENLLHDHAEKSLDHHVLRQP</sequence>
<dbReference type="OrthoDB" id="9966039at2"/>
<dbReference type="PROSITE" id="PS51257">
    <property type="entry name" value="PROKAR_LIPOPROTEIN"/>
    <property type="match status" value="1"/>
</dbReference>
<name>A0A2W1KTK8_ACIFR</name>
<dbReference type="GeneID" id="65279819"/>
<evidence type="ECO:0000313" key="2">
    <source>
        <dbReference type="EMBL" id="PZD82557.1"/>
    </source>
</evidence>
<dbReference type="RefSeq" id="WP_009561492.1">
    <property type="nucleotide sequence ID" value="NZ_AP025160.1"/>
</dbReference>
<reference evidence="2 3" key="1">
    <citation type="submission" date="2018-06" db="EMBL/GenBank/DDBJ databases">
        <title>Draft sequence of Acidithiobacillus ferrooxidans CCM 4253.</title>
        <authorList>
            <person name="Moya-Beltran A."/>
            <person name="Castro M."/>
            <person name="Covarrubias P.C."/>
            <person name="Issotta F."/>
            <person name="Janiczek O."/>
            <person name="Mandl M."/>
            <person name="Kucera J."/>
            <person name="Quatrini R."/>
        </authorList>
    </citation>
    <scope>NUCLEOTIDE SEQUENCE [LARGE SCALE GENOMIC DNA]</scope>
    <source>
        <strain evidence="2 3">CCM 4253</strain>
    </source>
</reference>
<evidence type="ECO:0000313" key="3">
    <source>
        <dbReference type="Proteomes" id="UP000248886"/>
    </source>
</evidence>
<dbReference type="Proteomes" id="UP000248886">
    <property type="component" value="Unassembled WGS sequence"/>
</dbReference>
<dbReference type="EMBL" id="QKQP01000001">
    <property type="protein sequence ID" value="PZD82557.1"/>
    <property type="molecule type" value="Genomic_DNA"/>
</dbReference>
<keyword evidence="1" id="KW-0732">Signal</keyword>
<dbReference type="AlphaFoldDB" id="A0A2W1KTK8"/>
<evidence type="ECO:0000256" key="1">
    <source>
        <dbReference type="SAM" id="SignalP"/>
    </source>
</evidence>
<organism evidence="2 3">
    <name type="scientific">Acidithiobacillus ferrooxidans</name>
    <name type="common">Thiobacillus ferrooxidans</name>
    <dbReference type="NCBI Taxonomy" id="920"/>
    <lineage>
        <taxon>Bacteria</taxon>
        <taxon>Pseudomonadati</taxon>
        <taxon>Pseudomonadota</taxon>
        <taxon>Acidithiobacillia</taxon>
        <taxon>Acidithiobacillales</taxon>
        <taxon>Acidithiobacillaceae</taxon>
        <taxon>Acidithiobacillus</taxon>
    </lineage>
</organism>
<dbReference type="OMA" id="CARIHFA"/>
<proteinExistence type="predicted"/>
<comment type="caution">
    <text evidence="2">The sequence shown here is derived from an EMBL/GenBank/DDBJ whole genome shotgun (WGS) entry which is preliminary data.</text>
</comment>
<accession>A0A2W1KTK8</accession>
<evidence type="ECO:0008006" key="4">
    <source>
        <dbReference type="Google" id="ProtNLM"/>
    </source>
</evidence>
<gene>
    <name evidence="2" type="ORF">DN052_05995</name>
</gene>
<feature type="signal peptide" evidence="1">
    <location>
        <begin position="1"/>
        <end position="24"/>
    </location>
</feature>
<feature type="chain" id="PRO_5016045629" description="Lipoprotein" evidence="1">
    <location>
        <begin position="25"/>
        <end position="168"/>
    </location>
</feature>